<reference evidence="3" key="2">
    <citation type="journal article" date="2023" name="Int. J. Mol. Sci.">
        <title>De Novo Assembly and Annotation of 11 Diverse Shrub Willow (Salix) Genomes Reveals Novel Gene Organization in Sex-Linked Regions.</title>
        <authorList>
            <person name="Hyden B."/>
            <person name="Feng K."/>
            <person name="Yates T.B."/>
            <person name="Jawdy S."/>
            <person name="Cereghino C."/>
            <person name="Smart L.B."/>
            <person name="Muchero W."/>
        </authorList>
    </citation>
    <scope>NUCLEOTIDE SEQUENCE</scope>
    <source>
        <tissue evidence="3">Shoot tip</tissue>
    </source>
</reference>
<dbReference type="PROSITE" id="PS50011">
    <property type="entry name" value="PROTEIN_KINASE_DOM"/>
    <property type="match status" value="1"/>
</dbReference>
<dbReference type="GO" id="GO:0004674">
    <property type="term" value="F:protein serine/threonine kinase activity"/>
    <property type="evidence" value="ECO:0007669"/>
    <property type="project" value="TreeGrafter"/>
</dbReference>
<feature type="compositionally biased region" description="Polar residues" evidence="1">
    <location>
        <begin position="593"/>
        <end position="608"/>
    </location>
</feature>
<evidence type="ECO:0000313" key="3">
    <source>
        <dbReference type="EMBL" id="KAJ6723053.1"/>
    </source>
</evidence>
<organism evidence="3 4">
    <name type="scientific">Salix koriyanagi</name>
    <dbReference type="NCBI Taxonomy" id="2511006"/>
    <lineage>
        <taxon>Eukaryota</taxon>
        <taxon>Viridiplantae</taxon>
        <taxon>Streptophyta</taxon>
        <taxon>Embryophyta</taxon>
        <taxon>Tracheophyta</taxon>
        <taxon>Spermatophyta</taxon>
        <taxon>Magnoliopsida</taxon>
        <taxon>eudicotyledons</taxon>
        <taxon>Gunneridae</taxon>
        <taxon>Pentapetalae</taxon>
        <taxon>rosids</taxon>
        <taxon>fabids</taxon>
        <taxon>Malpighiales</taxon>
        <taxon>Salicaceae</taxon>
        <taxon>Saliceae</taxon>
        <taxon>Salix</taxon>
    </lineage>
</organism>
<dbReference type="InterPro" id="IPR010632">
    <property type="entry name" value="DUF1221"/>
</dbReference>
<dbReference type="AlphaFoldDB" id="A0A9Q0U422"/>
<dbReference type="InterPro" id="IPR001245">
    <property type="entry name" value="Ser-Thr/Tyr_kinase_cat_dom"/>
</dbReference>
<keyword evidence="3" id="KW-0808">Transferase</keyword>
<sequence length="630" mass="73396">MEQFRQIGEVLGGLKALMVFRDNIQINPRQCCLLLDVFSFAYDSISEEMRQNLKFEEKNVKWRILEPPLREIYRIFKEGEGYIRQCLEIKDWWAKAITLYQNSYCVEFYIHNLLSCIPVVIEAIEIAGEFSGLDQDEIQKKRLVYSNKYQKEWKDPRLFQWKFAKQYLISQELCNRYDTVWKEDRWLLLNKILEKKMSGSTKQERQLTDILLKNLEGSEPVNGKLLPCSILVRSKDYSVRRRLGSGSQYKEILWLGESLALRHFFGDIEPLFPEISSLLSLSHPHILQFLCGFTDEEKKECFLVMELMTRDLCSYIRETCGPRKRIPFSLPIAVDLMLQIARGMEYLHSREIYHGNLNPSNILVKPRNINSEGYLHAKKFWKRKNRQEVERILNTQKKADVYSFGMVFFQLLTGKVPFEDSHLQGDNMSRNILAGERPLFPFYSPKYVTNLTKRCWHTDPNQRPSFSSICRILRYVKRFLIMNPDYNREPEPPMPVIDYGDMETKLLRKFPSWDTAESSMGAIKPHLARDENSVILDDPCPSPSCPSPSCPSPTERRLSIAGTMTRRPSISKRLSDVKTIKQSGTPKGRSRPPQLQCTRSLRTGSESQLMMMSPRSRRTSSGHASDSEIS</sequence>
<dbReference type="Pfam" id="PF07714">
    <property type="entry name" value="PK_Tyr_Ser-Thr"/>
    <property type="match status" value="1"/>
</dbReference>
<name>A0A9Q0U422_9ROSI</name>
<dbReference type="PANTHER" id="PTHR44329">
    <property type="entry name" value="SERINE/THREONINE-PROTEIN KINASE TNNI3K-RELATED"/>
    <property type="match status" value="1"/>
</dbReference>
<dbReference type="EMBL" id="JAPFFM010000013">
    <property type="protein sequence ID" value="KAJ6723053.1"/>
    <property type="molecule type" value="Genomic_DNA"/>
</dbReference>
<comment type="caution">
    <text evidence="3">The sequence shown here is derived from an EMBL/GenBank/DDBJ whole genome shotgun (WGS) entry which is preliminary data.</text>
</comment>
<dbReference type="InterPro" id="IPR000719">
    <property type="entry name" value="Prot_kinase_dom"/>
</dbReference>
<gene>
    <name evidence="3" type="ORF">OIU74_007606</name>
</gene>
<dbReference type="InterPro" id="IPR011009">
    <property type="entry name" value="Kinase-like_dom_sf"/>
</dbReference>
<protein>
    <submittedName>
        <fullName evidence="3">MITOGEN-ACTIVATED PROTEIN KINASE KINASE KINASE 7-LIKE</fullName>
    </submittedName>
</protein>
<dbReference type="SUPFAM" id="SSF56112">
    <property type="entry name" value="Protein kinase-like (PK-like)"/>
    <property type="match status" value="1"/>
</dbReference>
<proteinExistence type="predicted"/>
<feature type="domain" description="Protein kinase" evidence="2">
    <location>
        <begin position="237"/>
        <end position="480"/>
    </location>
</feature>
<dbReference type="InterPro" id="IPR051681">
    <property type="entry name" value="Ser/Thr_Kinases-Pseudokinases"/>
</dbReference>
<dbReference type="PANTHER" id="PTHR44329:SF260">
    <property type="entry name" value="PROTEIN KINASE DOMAIN-CONTAINING PROTEIN"/>
    <property type="match status" value="1"/>
</dbReference>
<accession>A0A9Q0U422</accession>
<dbReference type="Gene3D" id="1.10.510.10">
    <property type="entry name" value="Transferase(Phosphotransferase) domain 1"/>
    <property type="match status" value="1"/>
</dbReference>
<reference evidence="3" key="1">
    <citation type="submission" date="2022-11" db="EMBL/GenBank/DDBJ databases">
        <authorList>
            <person name="Hyden B.L."/>
            <person name="Feng K."/>
            <person name="Yates T."/>
            <person name="Jawdy S."/>
            <person name="Smart L.B."/>
            <person name="Muchero W."/>
        </authorList>
    </citation>
    <scope>NUCLEOTIDE SEQUENCE</scope>
    <source>
        <tissue evidence="3">Shoot tip</tissue>
    </source>
</reference>
<evidence type="ECO:0000313" key="4">
    <source>
        <dbReference type="Proteomes" id="UP001151752"/>
    </source>
</evidence>
<feature type="region of interest" description="Disordered" evidence="1">
    <location>
        <begin position="563"/>
        <end position="630"/>
    </location>
</feature>
<dbReference type="Pfam" id="PF06760">
    <property type="entry name" value="DUF1221"/>
    <property type="match status" value="1"/>
</dbReference>
<dbReference type="GO" id="GO:0005524">
    <property type="term" value="F:ATP binding"/>
    <property type="evidence" value="ECO:0007669"/>
    <property type="project" value="InterPro"/>
</dbReference>
<keyword evidence="4" id="KW-1185">Reference proteome</keyword>
<keyword evidence="3" id="KW-0418">Kinase</keyword>
<evidence type="ECO:0000256" key="1">
    <source>
        <dbReference type="SAM" id="MobiDB-lite"/>
    </source>
</evidence>
<evidence type="ECO:0000259" key="2">
    <source>
        <dbReference type="PROSITE" id="PS50011"/>
    </source>
</evidence>
<dbReference type="Proteomes" id="UP001151752">
    <property type="component" value="Chromosome 14"/>
</dbReference>
<dbReference type="Pfam" id="PF00069">
    <property type="entry name" value="Pkinase"/>
    <property type="match status" value="1"/>
</dbReference>